<evidence type="ECO:0000313" key="6">
    <source>
        <dbReference type="Proteomes" id="UP000253083"/>
    </source>
</evidence>
<dbReference type="PANTHER" id="PTHR42693">
    <property type="entry name" value="ARYLSULFATASE FAMILY MEMBER"/>
    <property type="match status" value="1"/>
</dbReference>
<protein>
    <submittedName>
        <fullName evidence="5">Sulfatase-like protein</fullName>
    </submittedName>
</protein>
<dbReference type="InParanoid" id="A0A395JG95"/>
<sequence length="684" mass="76935">MTVKQTPQTAPNILFITVDQMRYPDMSDAQSGMLNSLKEIFGFQALSSNNPYVQQFPGFMRLRKNAVTLQNHHIAASACVPSRTTIYTGQYGTRTKVTETDSLFKYGSDPAFPWLDPRGIPTIGDWFREAGYDTHYFGKWDLSYADVEGPQKGDINSWGFEDWKFSSPDAQGGQLNQLGVYRDPGYADLACTFLRRKAMNYVTAQDNPKPWFATVSIVNPHDIASAYPISWWMPDGIEADSDNADKIPAPNGVQTIAKGSVEDNPATPKPVPAKNSRSNPLPGGTYQVDLNPTGFGTSESLFTNPPSLSEDLTTKPDCQFDYSYKMGLALKSRRPEFIRDWQTLPFQSFADQGHPELSDKWFQAYGQFYAYLHTLADQQIERVLKTLDESGLADNTIVVFLSDHGEYGGTHGGMIEKWHTAYDQILHVPVVFSSPLLNNKDHAMKSVDQLTSHIDILPTLLGLAGYSTYQQQHALGLQLKQQQDQTYVPLPGANLTSVLTDPSQQIRFPSFPTEGDGEARNEILFITDDTITDHLAGEAPTRSYHRFMQMVDDYTEIQPRLKPGPVVQPNHIRCIKWTIQNSDNSLLNGVTWKLARYWDPAGTEPDQWEFYNLDLDPAELNNLVTWSNGEPLVLADRLPVDSGLNNDDLQQALNESRCRLLFLEKLYLEPVSPFEEAYVLEKVK</sequence>
<evidence type="ECO:0000256" key="1">
    <source>
        <dbReference type="ARBA" id="ARBA00008779"/>
    </source>
</evidence>
<gene>
    <name evidence="5" type="ORF">DFR28_10590</name>
</gene>
<evidence type="ECO:0000256" key="2">
    <source>
        <dbReference type="ARBA" id="ARBA00022801"/>
    </source>
</evidence>
<reference evidence="5 6" key="1">
    <citation type="submission" date="2018-06" db="EMBL/GenBank/DDBJ databases">
        <title>Genomic Encyclopedia of Type Strains, Phase IV (KMG-IV): sequencing the most valuable type-strain genomes for metagenomic binning, comparative biology and taxonomic classification.</title>
        <authorList>
            <person name="Goeker M."/>
        </authorList>
    </citation>
    <scope>NUCLEOTIDE SEQUENCE [LARGE SCALE GENOMIC DNA]</scope>
    <source>
        <strain evidence="5 6">DSM 24032</strain>
    </source>
</reference>
<keyword evidence="6" id="KW-1185">Reference proteome</keyword>
<dbReference type="EMBL" id="QNRT01000005">
    <property type="protein sequence ID" value="RBP48751.1"/>
    <property type="molecule type" value="Genomic_DNA"/>
</dbReference>
<proteinExistence type="inferred from homology"/>
<keyword evidence="2" id="KW-0378">Hydrolase</keyword>
<dbReference type="FunCoup" id="A0A395JG95">
    <property type="interactions" value="199"/>
</dbReference>
<name>A0A395JG95_9GAMM</name>
<dbReference type="InterPro" id="IPR050738">
    <property type="entry name" value="Sulfatase"/>
</dbReference>
<organism evidence="5 6">
    <name type="scientific">Arenicella xantha</name>
    <dbReference type="NCBI Taxonomy" id="644221"/>
    <lineage>
        <taxon>Bacteria</taxon>
        <taxon>Pseudomonadati</taxon>
        <taxon>Pseudomonadota</taxon>
        <taxon>Gammaproteobacteria</taxon>
        <taxon>Arenicellales</taxon>
        <taxon>Arenicellaceae</taxon>
        <taxon>Arenicella</taxon>
    </lineage>
</organism>
<dbReference type="Pfam" id="PF00884">
    <property type="entry name" value="Sulfatase"/>
    <property type="match status" value="1"/>
</dbReference>
<feature type="domain" description="Sulfatase N-terminal" evidence="4">
    <location>
        <begin position="11"/>
        <end position="466"/>
    </location>
</feature>
<dbReference type="GO" id="GO:0004065">
    <property type="term" value="F:arylsulfatase activity"/>
    <property type="evidence" value="ECO:0007669"/>
    <property type="project" value="TreeGrafter"/>
</dbReference>
<dbReference type="Gene3D" id="3.40.720.10">
    <property type="entry name" value="Alkaline Phosphatase, subunit A"/>
    <property type="match status" value="1"/>
</dbReference>
<accession>A0A395JG95</accession>
<dbReference type="OrthoDB" id="9803751at2"/>
<dbReference type="PANTHER" id="PTHR42693:SF53">
    <property type="entry name" value="ENDO-4-O-SULFATASE"/>
    <property type="match status" value="1"/>
</dbReference>
<comment type="caution">
    <text evidence="5">The sequence shown here is derived from an EMBL/GenBank/DDBJ whole genome shotgun (WGS) entry which is preliminary data.</text>
</comment>
<evidence type="ECO:0000259" key="4">
    <source>
        <dbReference type="Pfam" id="PF00884"/>
    </source>
</evidence>
<dbReference type="Proteomes" id="UP000253083">
    <property type="component" value="Unassembled WGS sequence"/>
</dbReference>
<dbReference type="SUPFAM" id="SSF53649">
    <property type="entry name" value="Alkaline phosphatase-like"/>
    <property type="match status" value="1"/>
</dbReference>
<dbReference type="RefSeq" id="WP_113955351.1">
    <property type="nucleotide sequence ID" value="NZ_QNRT01000005.1"/>
</dbReference>
<dbReference type="InterPro" id="IPR017850">
    <property type="entry name" value="Alkaline_phosphatase_core_sf"/>
</dbReference>
<comment type="similarity">
    <text evidence="1">Belongs to the sulfatase family.</text>
</comment>
<dbReference type="AlphaFoldDB" id="A0A395JG95"/>
<dbReference type="InterPro" id="IPR000917">
    <property type="entry name" value="Sulfatase_N"/>
</dbReference>
<evidence type="ECO:0000256" key="3">
    <source>
        <dbReference type="SAM" id="MobiDB-lite"/>
    </source>
</evidence>
<feature type="region of interest" description="Disordered" evidence="3">
    <location>
        <begin position="242"/>
        <end position="282"/>
    </location>
</feature>
<evidence type="ECO:0000313" key="5">
    <source>
        <dbReference type="EMBL" id="RBP48751.1"/>
    </source>
</evidence>